<dbReference type="PROSITE" id="PS50089">
    <property type="entry name" value="ZF_RING_2"/>
    <property type="match status" value="1"/>
</dbReference>
<dbReference type="SUPFAM" id="SSF57850">
    <property type="entry name" value="RING/U-box"/>
    <property type="match status" value="1"/>
</dbReference>
<evidence type="ECO:0000256" key="5">
    <source>
        <dbReference type="ARBA" id="ARBA00023136"/>
    </source>
</evidence>
<evidence type="ECO:0000256" key="2">
    <source>
        <dbReference type="ARBA" id="ARBA00022692"/>
    </source>
</evidence>
<dbReference type="Gene3D" id="3.30.40.10">
    <property type="entry name" value="Zinc/RING finger domain, C3HC4 (zinc finger)"/>
    <property type="match status" value="1"/>
</dbReference>
<keyword evidence="6" id="KW-0862">Zinc</keyword>
<feature type="transmembrane region" description="Helical" evidence="7">
    <location>
        <begin position="509"/>
        <end position="530"/>
    </location>
</feature>
<dbReference type="SMART" id="SM00184">
    <property type="entry name" value="RING"/>
    <property type="match status" value="1"/>
</dbReference>
<keyword evidence="3" id="KW-0732">Signal</keyword>
<keyword evidence="10" id="KW-1185">Reference proteome</keyword>
<dbReference type="GO" id="GO:0005634">
    <property type="term" value="C:nucleus"/>
    <property type="evidence" value="ECO:0007669"/>
    <property type="project" value="TreeGrafter"/>
</dbReference>
<keyword evidence="2 7" id="KW-0812">Transmembrane</keyword>
<dbReference type="Proteomes" id="UP001428341">
    <property type="component" value="Unassembled WGS sequence"/>
</dbReference>
<dbReference type="EMBL" id="JBCGBO010000005">
    <property type="protein sequence ID" value="KAK9202206.1"/>
    <property type="molecule type" value="Genomic_DNA"/>
</dbReference>
<dbReference type="InterPro" id="IPR025287">
    <property type="entry name" value="WAK_GUB"/>
</dbReference>
<gene>
    <name evidence="9" type="ORF">WN944_017416</name>
</gene>
<dbReference type="GO" id="GO:0008270">
    <property type="term" value="F:zinc ion binding"/>
    <property type="evidence" value="ECO:0007669"/>
    <property type="project" value="UniProtKB-KW"/>
</dbReference>
<evidence type="ECO:0000256" key="7">
    <source>
        <dbReference type="SAM" id="Phobius"/>
    </source>
</evidence>
<dbReference type="PANTHER" id="PTHR47149:SF1">
    <property type="entry name" value="F-BOX PROTEIN RMF"/>
    <property type="match status" value="1"/>
</dbReference>
<evidence type="ECO:0000256" key="4">
    <source>
        <dbReference type="ARBA" id="ARBA00022989"/>
    </source>
</evidence>
<dbReference type="InterPro" id="IPR036047">
    <property type="entry name" value="F-box-like_dom_sf"/>
</dbReference>
<dbReference type="CDD" id="cd16461">
    <property type="entry name" value="RING-H2_EL5-like"/>
    <property type="match status" value="1"/>
</dbReference>
<feature type="domain" description="RING-type" evidence="8">
    <location>
        <begin position="590"/>
        <end position="632"/>
    </location>
</feature>
<dbReference type="Pfam" id="PF13639">
    <property type="entry name" value="zf-RING_2"/>
    <property type="match status" value="1"/>
</dbReference>
<proteinExistence type="predicted"/>
<dbReference type="InterPro" id="IPR013083">
    <property type="entry name" value="Znf_RING/FYVE/PHD"/>
</dbReference>
<dbReference type="AlphaFoldDB" id="A0AAP0QNT5"/>
<dbReference type="Pfam" id="PF13947">
    <property type="entry name" value="GUB_WAK_bind"/>
    <property type="match status" value="1"/>
</dbReference>
<evidence type="ECO:0000256" key="3">
    <source>
        <dbReference type="ARBA" id="ARBA00022729"/>
    </source>
</evidence>
<dbReference type="PANTHER" id="PTHR47149">
    <property type="entry name" value="F-BOX PROTEIN RMF"/>
    <property type="match status" value="1"/>
</dbReference>
<keyword evidence="6" id="KW-0863">Zinc-finger</keyword>
<reference evidence="9 10" key="1">
    <citation type="submission" date="2024-05" db="EMBL/GenBank/DDBJ databases">
        <title>Haplotype-resolved chromosome-level genome assembly of Huyou (Citrus changshanensis).</title>
        <authorList>
            <person name="Miao C."/>
            <person name="Chen W."/>
            <person name="Wu Y."/>
            <person name="Wang L."/>
            <person name="Zhao S."/>
            <person name="Grierson D."/>
            <person name="Xu C."/>
            <person name="Chen K."/>
        </authorList>
    </citation>
    <scope>NUCLEOTIDE SEQUENCE [LARGE SCALE GENOMIC DNA]</scope>
    <source>
        <strain evidence="9">01-14</strain>
        <tissue evidence="9">Leaf</tissue>
    </source>
</reference>
<accession>A0AAP0QNT5</accession>
<evidence type="ECO:0000259" key="8">
    <source>
        <dbReference type="PROSITE" id="PS50089"/>
    </source>
</evidence>
<name>A0AAP0QNT5_9ROSI</name>
<dbReference type="GO" id="GO:0016020">
    <property type="term" value="C:membrane"/>
    <property type="evidence" value="ECO:0007669"/>
    <property type="project" value="UniProtKB-SubCell"/>
</dbReference>
<dbReference type="SUPFAM" id="SSF81383">
    <property type="entry name" value="F-box domain"/>
    <property type="match status" value="1"/>
</dbReference>
<dbReference type="GO" id="GO:0061458">
    <property type="term" value="P:reproductive system development"/>
    <property type="evidence" value="ECO:0007669"/>
    <property type="project" value="TreeGrafter"/>
</dbReference>
<keyword evidence="5 7" id="KW-0472">Membrane</keyword>
<dbReference type="GO" id="GO:0030247">
    <property type="term" value="F:polysaccharide binding"/>
    <property type="evidence" value="ECO:0007669"/>
    <property type="project" value="InterPro"/>
</dbReference>
<dbReference type="Gene3D" id="1.20.1280.50">
    <property type="match status" value="1"/>
</dbReference>
<evidence type="ECO:0000313" key="9">
    <source>
        <dbReference type="EMBL" id="KAK9202206.1"/>
    </source>
</evidence>
<evidence type="ECO:0000256" key="6">
    <source>
        <dbReference type="PROSITE-ProRule" id="PRU00175"/>
    </source>
</evidence>
<keyword evidence="6" id="KW-0479">Metal-binding</keyword>
<dbReference type="InterPro" id="IPR001841">
    <property type="entry name" value="Znf_RING"/>
</dbReference>
<evidence type="ECO:0000256" key="1">
    <source>
        <dbReference type="ARBA" id="ARBA00004167"/>
    </source>
</evidence>
<sequence length="645" mass="72215">MRKRLKRNKGLCVCSSPCCPYHASLSLFSWYDVDIWTYIARFLDGKSLVKLALTSKWFHHVIMHDCVWKFACLRDLQVPDPRHVSFNWTKIYATAFDGSHSYLFRQPDKHLVHLPANEISSLCFVFLPNESDWMRIGAFLFDSQEALLTDKLDLPVRIIKEKTIEKMLKACGSCLLKNIKTGIWIADLQLVRCPACNLDTCEGTMQMIEARHIELFLSEGFLNRSWEYELIGSHKIEKDVRAASAGIFDVDHFKDCQSAGVFDLKRWAGKPNEMLPKAIIAFHAVAINTNLQKNEESCQVHFCADNIPVRFPFQLHGKQPESCSYPGFNLTCTSQGITVLKLPNSGEFFVRNINYITQQIYLYDPEDCLPKRLQSFNLSGSPFVATFVYHNYTFLSCPAQLTKSRFTTIDCLSNSTTSVLATSSVSFVNSMISSCQIISTLTVPISRPVHYDEGFIIDLNSDLPLTWSLPECIDCEARGQICGFKSRNSQEIGCFNNPKPGGSNGGLQVFRILALSIAIPALICAAAIGICACCTDRSRLGSMQLNSTPTAVVPQPPIMTVGLDESTIESFQKLVLGESKRLPGPNSSACPICLSEYLSQETIRCIPECKHCFHAECIDEWLRLNDKCPVCRNSATPVHASSVNP</sequence>
<comment type="caution">
    <text evidence="9">The sequence shown here is derived from an EMBL/GenBank/DDBJ whole genome shotgun (WGS) entry which is preliminary data.</text>
</comment>
<comment type="subcellular location">
    <subcellularLocation>
        <location evidence="1">Membrane</location>
        <topology evidence="1">Single-pass membrane protein</topology>
    </subcellularLocation>
</comment>
<protein>
    <recommendedName>
        <fullName evidence="8">RING-type domain-containing protein</fullName>
    </recommendedName>
</protein>
<organism evidence="9 10">
    <name type="scientific">Citrus x changshan-huyou</name>
    <dbReference type="NCBI Taxonomy" id="2935761"/>
    <lineage>
        <taxon>Eukaryota</taxon>
        <taxon>Viridiplantae</taxon>
        <taxon>Streptophyta</taxon>
        <taxon>Embryophyta</taxon>
        <taxon>Tracheophyta</taxon>
        <taxon>Spermatophyta</taxon>
        <taxon>Magnoliopsida</taxon>
        <taxon>eudicotyledons</taxon>
        <taxon>Gunneridae</taxon>
        <taxon>Pentapetalae</taxon>
        <taxon>rosids</taxon>
        <taxon>malvids</taxon>
        <taxon>Sapindales</taxon>
        <taxon>Rutaceae</taxon>
        <taxon>Aurantioideae</taxon>
        <taxon>Citrus</taxon>
    </lineage>
</organism>
<evidence type="ECO:0000313" key="10">
    <source>
        <dbReference type="Proteomes" id="UP001428341"/>
    </source>
</evidence>
<keyword evidence="4 7" id="KW-1133">Transmembrane helix</keyword>